<evidence type="ECO:0000313" key="3">
    <source>
        <dbReference type="Proteomes" id="UP000241474"/>
    </source>
</evidence>
<evidence type="ECO:0000313" key="2">
    <source>
        <dbReference type="EMBL" id="AKI79213.1"/>
    </source>
</evidence>
<organismHost>
    <name type="scientific">Acanthamoeba polyphaga</name>
    <name type="common">Amoeba</name>
    <dbReference type="NCBI Taxonomy" id="5757"/>
</organismHost>
<dbReference type="EMBL" id="KM982401">
    <property type="protein sequence ID" value="AKI79213.1"/>
    <property type="molecule type" value="Genomic_DNA"/>
</dbReference>
<accession>A0A0G2Y0N9</accession>
<name>A0A0G2Y0N9_MIMIV</name>
<evidence type="ECO:0000256" key="1">
    <source>
        <dbReference type="SAM" id="MobiDB-lite"/>
    </source>
</evidence>
<dbReference type="Proteomes" id="UP000241474">
    <property type="component" value="Segment"/>
</dbReference>
<protein>
    <submittedName>
        <fullName evidence="2">Uncharacterized protein</fullName>
    </submittedName>
</protein>
<reference evidence="2 3" key="1">
    <citation type="submission" date="2014-10" db="EMBL/GenBank/DDBJ databases">
        <title>Pan-genome analysis of Brazilian lineage A amoebal mimiviruses.</title>
        <authorList>
            <person name="Assis F.L."/>
            <person name="Abrahao J.S."/>
            <person name="Kroon E.G."/>
            <person name="Dornas F.P."/>
            <person name="Andrade K.R."/>
            <person name="Borato P.V.M."/>
            <person name="Pilotto M.R."/>
            <person name="Benamar S."/>
            <person name="LaScola B."/>
            <person name="Colson P."/>
        </authorList>
    </citation>
    <scope>NUCLEOTIDE SEQUENCE [LARGE SCALE GENOMIC DNA]</scope>
    <source>
        <strain evidence="2 3">Oyster</strain>
    </source>
</reference>
<proteinExistence type="predicted"/>
<feature type="compositionally biased region" description="Low complexity" evidence="1">
    <location>
        <begin position="362"/>
        <end position="410"/>
    </location>
</feature>
<organism evidence="2 3">
    <name type="scientific">Acanthamoeba polyphaga mimivirus</name>
    <name type="common">APMV</name>
    <dbReference type="NCBI Taxonomy" id="212035"/>
    <lineage>
        <taxon>Viruses</taxon>
        <taxon>Varidnaviria</taxon>
        <taxon>Bamfordvirae</taxon>
        <taxon>Nucleocytoviricota</taxon>
        <taxon>Megaviricetes</taxon>
        <taxon>Imitervirales</taxon>
        <taxon>Mimiviridae</taxon>
        <taxon>Megamimivirinae</taxon>
        <taxon>Mimivirus</taxon>
        <taxon>Mimivirus bradfordmassiliense</taxon>
    </lineage>
</organism>
<feature type="region of interest" description="Disordered" evidence="1">
    <location>
        <begin position="354"/>
        <end position="410"/>
    </location>
</feature>
<sequence>MRGNNLRGGVGEYKINDVLGTRFQNFMDLVDQQKLTPFLVRNLDASLASATGSPYGLDDLHPDFAEYVMAVSAALRQIESPELTKVQVTGKYGNALESIVNDLFSGTTSGLIAQPTQPFGFNQLPFHNNHPNIKHLIPGFHLFPYTSAVYPTVNQNNNALINAILYLYHYISLLDLDSGVDARNIVSFLKKDNLVFNRYVNDIVTTMTNNNFFSQSLGFPAGQPTDEIVRDSVLQGLTGVAYQIVNRLRNVQASNQTFANLGAVAGQDISAKDAFAKFVSSVATPGYPGVNADKLFDAFSKITGGFYDQGPDVANIADVDNDQAKQYRTNGLLNPVYILSPSIAKTVNADDYDKLNQAGGKRNSSMNNSTQNNNSSRSNNSARNNNSVWNNNNSAWKNNNSAWNDNSSWKNNNRFGQAGGITFGDIGAAPAGSVLSLPFLYGPALPDGSHKLITEDEQGDQNDAKLVDIDSVKEIEDLTDPNNITGIIPEIVDIGNDPNYNYARAQLVTLLYQLIVNEATFDQASGLPNLDNEIRNAAQNYNKIVARLRAIPTSNFGSSMADLRDSFLSEFVNTSYRQFQVEKQTGNLITGQQTLANKGSNFANPDIKSFYDNTLVNNADFYKTYFNLVKLGPNGVVVDADVKDITEAKGKSDAELQNYRLNVRKNTGYTRFTGAQVGGLLGDIVFIDRIPAFPQDGSIRNVWLTRAIALTPATLNAYNVEALRRIAREVYNSPVGQSTVPVYGQPVDLTLIAQSAARMNFPISNVAFRDTFNNLLQNALNQAATGTAVTPGFIEQEDKLVEHLLRVSSRWERDGNTFIFKDLSGNPVQTDPADNCLLIDTSTRECLSVLTQCIADPGTKLSDTCARLMEFNFKVNPPLNLLKDEISKMNPGVAFEILRKFGFGSYLAEDKDDSGSVIRRYKVQSVGSWIRELMGESARCAPGQAPVVNQGPCRTISLREELGQANADKILNMAKDSAPFLRYLEVLVHWVNANPQVLNPEETKDQSTLCPTSYPKVNDSFNTYSYLNPYKDVVYRLRNTTCDLERLKCSIMGNYLGSGSRKIFTDLATIPHDTNMPFTRIGFTSTVPLLNKVPMFGGDGGIYNLQNQLNNLNNPVGYNMFHQIYKDLLNTMGNIGDSRCIRLSSNTQARCEDKLESFKNAEIELNKCLNRLIERNKIYQATRGRIDLNRVPPENVAAVLEKHSNLLNMNSAYNKKAVNLIDIFQTIAKAIINKVEEGAPKQTVERPLTMGFHNPSYNF</sequence>